<evidence type="ECO:0000313" key="3">
    <source>
        <dbReference type="EMBL" id="MBD7958032.1"/>
    </source>
</evidence>
<feature type="transmembrane region" description="Helical" evidence="2">
    <location>
        <begin position="30"/>
        <end position="48"/>
    </location>
</feature>
<gene>
    <name evidence="3" type="ORF">H9651_10315</name>
</gene>
<keyword evidence="2" id="KW-0472">Membrane</keyword>
<protein>
    <submittedName>
        <fullName evidence="3">Uncharacterized protein</fullName>
    </submittedName>
</protein>
<feature type="compositionally biased region" description="Low complexity" evidence="1">
    <location>
        <begin position="183"/>
        <end position="209"/>
    </location>
</feature>
<feature type="transmembrane region" description="Helical" evidence="2">
    <location>
        <begin position="98"/>
        <end position="118"/>
    </location>
</feature>
<evidence type="ECO:0000256" key="1">
    <source>
        <dbReference type="SAM" id="MobiDB-lite"/>
    </source>
</evidence>
<name>A0ABR8S3I6_9MICO</name>
<keyword evidence="2" id="KW-1133">Transmembrane helix</keyword>
<dbReference type="Proteomes" id="UP000648352">
    <property type="component" value="Unassembled WGS sequence"/>
</dbReference>
<organism evidence="3 4">
    <name type="scientific">Microbacterium pullorum</name>
    <dbReference type="NCBI Taxonomy" id="2762236"/>
    <lineage>
        <taxon>Bacteria</taxon>
        <taxon>Bacillati</taxon>
        <taxon>Actinomycetota</taxon>
        <taxon>Actinomycetes</taxon>
        <taxon>Micrococcales</taxon>
        <taxon>Microbacteriaceae</taxon>
        <taxon>Microbacterium</taxon>
    </lineage>
</organism>
<feature type="transmembrane region" description="Helical" evidence="2">
    <location>
        <begin position="68"/>
        <end position="86"/>
    </location>
</feature>
<feature type="transmembrane region" description="Helical" evidence="2">
    <location>
        <begin position="138"/>
        <end position="160"/>
    </location>
</feature>
<dbReference type="EMBL" id="JACSQP010000005">
    <property type="protein sequence ID" value="MBD7958032.1"/>
    <property type="molecule type" value="Genomic_DNA"/>
</dbReference>
<evidence type="ECO:0000256" key="2">
    <source>
        <dbReference type="SAM" id="Phobius"/>
    </source>
</evidence>
<evidence type="ECO:0000313" key="4">
    <source>
        <dbReference type="Proteomes" id="UP000648352"/>
    </source>
</evidence>
<keyword evidence="4" id="KW-1185">Reference proteome</keyword>
<reference evidence="3 4" key="1">
    <citation type="submission" date="2020-08" db="EMBL/GenBank/DDBJ databases">
        <title>A Genomic Blueprint of the Chicken Gut Microbiome.</title>
        <authorList>
            <person name="Gilroy R."/>
            <person name="Ravi A."/>
            <person name="Getino M."/>
            <person name="Pursley I."/>
            <person name="Horton D.L."/>
            <person name="Alikhan N.-F."/>
            <person name="Baker D."/>
            <person name="Gharbi K."/>
            <person name="Hall N."/>
            <person name="Watson M."/>
            <person name="Adriaenssens E.M."/>
            <person name="Foster-Nyarko E."/>
            <person name="Jarju S."/>
            <person name="Secka A."/>
            <person name="Antonio M."/>
            <person name="Oren A."/>
            <person name="Chaudhuri R."/>
            <person name="La Ragione R.M."/>
            <person name="Hildebrand F."/>
            <person name="Pallen M.J."/>
        </authorList>
    </citation>
    <scope>NUCLEOTIDE SEQUENCE [LARGE SCALE GENOMIC DNA]</scope>
    <source>
        <strain evidence="3 4">Sa4CUA7</strain>
    </source>
</reference>
<keyword evidence="2" id="KW-0812">Transmembrane</keyword>
<proteinExistence type="predicted"/>
<sequence>MADAPASHAAGESDAVPPQYGVGPFSVREVALIGVWAVAFVVSFFSLYNDGRIGAALGLGASVWSSGLEWILTIGVPTVAVFLVVLRRFSPDGIRRVGSLGIDQFASVAFSVSAVVWLSALWTNVARGVQTGIWVSSWVVWVEFFLMLVGVVLTVFAAVIPPLSEDFQHRREVVAHRNARPLRPVTARPTASRPAAADHTATATPAADPASGAAYGAPAHGAPVYGAATGQPAYGEPAYGEPAYGEPAYGEPAYDAAAFGENPDMERSLDDQPFAETGVIEQTPAEQTDAATTASPVGGQAFWALVPVERDVVDEYGVPLFRVGPDAWALVIEDRVDVFVVRHEDGRVGYLNDVSGVTRG</sequence>
<comment type="caution">
    <text evidence="3">The sequence shown here is derived from an EMBL/GenBank/DDBJ whole genome shotgun (WGS) entry which is preliminary data.</text>
</comment>
<accession>A0ABR8S3I6</accession>
<feature type="region of interest" description="Disordered" evidence="1">
    <location>
        <begin position="178"/>
        <end position="209"/>
    </location>
</feature>